<keyword evidence="1" id="KW-0805">Transcription regulation</keyword>
<dbReference type="InterPro" id="IPR037171">
    <property type="entry name" value="NagB/RpiA_transferase-like"/>
</dbReference>
<dbReference type="PANTHER" id="PTHR30363">
    <property type="entry name" value="HTH-TYPE TRANSCRIPTIONAL REGULATOR SRLR-RELATED"/>
    <property type="match status" value="1"/>
</dbReference>
<dbReference type="InterPro" id="IPR001034">
    <property type="entry name" value="DeoR_HTH"/>
</dbReference>
<dbReference type="Pfam" id="PF00455">
    <property type="entry name" value="DeoRC"/>
    <property type="match status" value="1"/>
</dbReference>
<keyword evidence="6" id="KW-1185">Reference proteome</keyword>
<name>A0ABQ3EW11_9HYPH</name>
<evidence type="ECO:0000313" key="5">
    <source>
        <dbReference type="EMBL" id="GHB49896.1"/>
    </source>
</evidence>
<dbReference type="InterPro" id="IPR018356">
    <property type="entry name" value="Tscrpt_reg_HTH_DeoR_CS"/>
</dbReference>
<dbReference type="Proteomes" id="UP000637980">
    <property type="component" value="Unassembled WGS sequence"/>
</dbReference>
<keyword evidence="3" id="KW-0804">Transcription</keyword>
<dbReference type="Gene3D" id="1.10.10.10">
    <property type="entry name" value="Winged helix-like DNA-binding domain superfamily/Winged helix DNA-binding domain"/>
    <property type="match status" value="1"/>
</dbReference>
<evidence type="ECO:0000313" key="6">
    <source>
        <dbReference type="Proteomes" id="UP000637980"/>
    </source>
</evidence>
<feature type="domain" description="HTH deoR-type" evidence="4">
    <location>
        <begin position="3"/>
        <end position="58"/>
    </location>
</feature>
<dbReference type="InterPro" id="IPR036390">
    <property type="entry name" value="WH_DNA-bd_sf"/>
</dbReference>
<dbReference type="SMART" id="SM01134">
    <property type="entry name" value="DeoRC"/>
    <property type="match status" value="1"/>
</dbReference>
<dbReference type="EMBL" id="BMXE01000013">
    <property type="protein sequence ID" value="GHB49896.1"/>
    <property type="molecule type" value="Genomic_DNA"/>
</dbReference>
<dbReference type="PANTHER" id="PTHR30363:SF44">
    <property type="entry name" value="AGA OPERON TRANSCRIPTIONAL REPRESSOR-RELATED"/>
    <property type="match status" value="1"/>
</dbReference>
<dbReference type="Pfam" id="PF08220">
    <property type="entry name" value="HTH_DeoR"/>
    <property type="match status" value="1"/>
</dbReference>
<dbReference type="SMART" id="SM00420">
    <property type="entry name" value="HTH_DEOR"/>
    <property type="match status" value="1"/>
</dbReference>
<protein>
    <submittedName>
        <fullName evidence="5">DeoR family transcriptional regulator</fullName>
    </submittedName>
</protein>
<dbReference type="Gene3D" id="3.40.50.1360">
    <property type="match status" value="1"/>
</dbReference>
<dbReference type="RefSeq" id="WP_189438952.1">
    <property type="nucleotide sequence ID" value="NZ_BMXE01000013.1"/>
</dbReference>
<evidence type="ECO:0000256" key="3">
    <source>
        <dbReference type="ARBA" id="ARBA00023163"/>
    </source>
</evidence>
<reference evidence="6" key="1">
    <citation type="journal article" date="2019" name="Int. J. Syst. Evol. Microbiol.">
        <title>The Global Catalogue of Microorganisms (GCM) 10K type strain sequencing project: providing services to taxonomists for standard genome sequencing and annotation.</title>
        <authorList>
            <consortium name="The Broad Institute Genomics Platform"/>
            <consortium name="The Broad Institute Genome Sequencing Center for Infectious Disease"/>
            <person name="Wu L."/>
            <person name="Ma J."/>
        </authorList>
    </citation>
    <scope>NUCLEOTIDE SEQUENCE [LARGE SCALE GENOMIC DNA]</scope>
    <source>
        <strain evidence="6">KCTC 12861</strain>
    </source>
</reference>
<dbReference type="InterPro" id="IPR014036">
    <property type="entry name" value="DeoR-like_C"/>
</dbReference>
<proteinExistence type="predicted"/>
<keyword evidence="2" id="KW-0238">DNA-binding</keyword>
<gene>
    <name evidence="5" type="ORF">GCM10007094_43870</name>
</gene>
<dbReference type="PROSITE" id="PS51000">
    <property type="entry name" value="HTH_DEOR_2"/>
    <property type="match status" value="1"/>
</dbReference>
<evidence type="ECO:0000256" key="2">
    <source>
        <dbReference type="ARBA" id="ARBA00023125"/>
    </source>
</evidence>
<dbReference type="InterPro" id="IPR036388">
    <property type="entry name" value="WH-like_DNA-bd_sf"/>
</dbReference>
<accession>A0ABQ3EW11</accession>
<dbReference type="SUPFAM" id="SSF46785">
    <property type="entry name" value="Winged helix' DNA-binding domain"/>
    <property type="match status" value="1"/>
</dbReference>
<dbReference type="InterPro" id="IPR050313">
    <property type="entry name" value="Carb_Metab_HTH_regulators"/>
</dbReference>
<evidence type="ECO:0000259" key="4">
    <source>
        <dbReference type="PROSITE" id="PS51000"/>
    </source>
</evidence>
<dbReference type="SUPFAM" id="SSF100950">
    <property type="entry name" value="NagB/RpiA/CoA transferase-like"/>
    <property type="match status" value="1"/>
</dbReference>
<sequence length="252" mass="27322">MWVQERHQRILNVLETNMQVSAADLSELLGVSRETIRRDLHDLEDAGHVKRVHGGAVLPRQQAEAPFEKRKLEQLRAKSEIARKAVSLVPPGASLFVDAGTTTEKFGHELAKLSGIMVVTNSIDVAMTIKAGGNDIDLLLLGGRIATDVPSTQGDLTLSEIRRFNLDLAFIGPVAIDACKGAFSFDMYEAEISSAMIGQSTDTIFLADHTKLGAVNRILLCEANDIGAVVTDRSATEQQIEAFSDNSIKLVV</sequence>
<evidence type="ECO:0000256" key="1">
    <source>
        <dbReference type="ARBA" id="ARBA00023015"/>
    </source>
</evidence>
<organism evidence="5 6">
    <name type="scientific">Pseudovibrio japonicus</name>
    <dbReference type="NCBI Taxonomy" id="366534"/>
    <lineage>
        <taxon>Bacteria</taxon>
        <taxon>Pseudomonadati</taxon>
        <taxon>Pseudomonadota</taxon>
        <taxon>Alphaproteobacteria</taxon>
        <taxon>Hyphomicrobiales</taxon>
        <taxon>Stappiaceae</taxon>
        <taxon>Pseudovibrio</taxon>
    </lineage>
</organism>
<dbReference type="PROSITE" id="PS00894">
    <property type="entry name" value="HTH_DEOR_1"/>
    <property type="match status" value="1"/>
</dbReference>
<comment type="caution">
    <text evidence="5">The sequence shown here is derived from an EMBL/GenBank/DDBJ whole genome shotgun (WGS) entry which is preliminary data.</text>
</comment>
<dbReference type="PRINTS" id="PR00037">
    <property type="entry name" value="HTHLACR"/>
</dbReference>